<dbReference type="HAMAP" id="MF_00921">
    <property type="entry name" value="PDRP"/>
    <property type="match status" value="1"/>
</dbReference>
<dbReference type="InterPro" id="IPR026565">
    <property type="entry name" value="PPDK_reg"/>
</dbReference>
<dbReference type="EC" id="2.7.11.32" evidence="5"/>
<dbReference type="AlphaFoldDB" id="A0A9X3FLV9"/>
<comment type="catalytic activity">
    <reaction evidence="5">
        <text>N(tele)-phospho-L-histidyl/O-phospho-L-threonyl-[pyruvate, phosphate dikinase] + phosphate + H(+) = N(tele)-phospho-L-histidyl/L-threonyl-[pyruvate, phosphate dikinase] + diphosphate</text>
        <dbReference type="Rhea" id="RHEA:43696"/>
        <dbReference type="Rhea" id="RHEA-COMP:10650"/>
        <dbReference type="Rhea" id="RHEA-COMP:10651"/>
        <dbReference type="ChEBI" id="CHEBI:15378"/>
        <dbReference type="ChEBI" id="CHEBI:30013"/>
        <dbReference type="ChEBI" id="CHEBI:33019"/>
        <dbReference type="ChEBI" id="CHEBI:43474"/>
        <dbReference type="ChEBI" id="CHEBI:61977"/>
        <dbReference type="ChEBI" id="CHEBI:83586"/>
        <dbReference type="EC" id="2.7.4.27"/>
    </reaction>
</comment>
<reference evidence="6" key="1">
    <citation type="submission" date="2022-12" db="EMBL/GenBank/DDBJ databases">
        <title>Description and comparative metabolic analysis of Aerococcus sp. nov., isolated from the feces of a pig.</title>
        <authorList>
            <person name="Chang Y.-H."/>
        </authorList>
    </citation>
    <scope>NUCLEOTIDE SEQUENCE</scope>
    <source>
        <strain evidence="6">YH-aer222</strain>
    </source>
</reference>
<name>A0A9X3FLV9_9LACT</name>
<dbReference type="GO" id="GO:0004674">
    <property type="term" value="F:protein serine/threonine kinase activity"/>
    <property type="evidence" value="ECO:0007669"/>
    <property type="project" value="UniProtKB-UniRule"/>
</dbReference>
<evidence type="ECO:0000256" key="3">
    <source>
        <dbReference type="ARBA" id="ARBA00022741"/>
    </source>
</evidence>
<comment type="caution">
    <text evidence="6">The sequence shown here is derived from an EMBL/GenBank/DDBJ whole genome shotgun (WGS) entry which is preliminary data.</text>
</comment>
<dbReference type="PANTHER" id="PTHR31756:SF3">
    <property type="entry name" value="PYRUVATE, PHOSPHATE DIKINASE REGULATORY PROTEIN 1, CHLOROPLASTIC"/>
    <property type="match status" value="1"/>
</dbReference>
<dbReference type="EC" id="2.7.4.27" evidence="5"/>
<evidence type="ECO:0000256" key="1">
    <source>
        <dbReference type="ARBA" id="ARBA00022527"/>
    </source>
</evidence>
<comment type="function">
    <text evidence="5">Bifunctional serine/threonine kinase and phosphorylase involved in the regulation of the pyruvate, phosphate dikinase (PPDK) by catalyzing its phosphorylation/dephosphorylation.</text>
</comment>
<accession>A0A9X3FLV9</accession>
<keyword evidence="2 5" id="KW-0808">Transferase</keyword>
<proteinExistence type="inferred from homology"/>
<sequence>MPRHSFPIYIISDAIGDTGQRIVNAALAQFPDLSQSVVKRYPFISQESELEPILKLAVKEDALLVTTIVDPKLNHYVATYCEENKLDYLDYMTDALQLLSKKSQLTPRYQSGVIHDLDKDYFNRIAAIEFAVKYDDGKSSKGFLAADLVILGVSRTSKTPLSMYLANKSYKVANLPLVPEVPLAKALYQVESRRLFGLTASPEYIANIRYNRIKLMGLDQRSCYANLERIRQELSYAEEVYHRLHAQVINVEDRSIEETAQIIEQAYQN</sequence>
<evidence type="ECO:0000256" key="2">
    <source>
        <dbReference type="ARBA" id="ARBA00022679"/>
    </source>
</evidence>
<dbReference type="RefSeq" id="WP_268751508.1">
    <property type="nucleotide sequence ID" value="NZ_JAPRFQ010000001.1"/>
</dbReference>
<keyword evidence="3 5" id="KW-0547">Nucleotide-binding</keyword>
<dbReference type="GO" id="GO:0043531">
    <property type="term" value="F:ADP binding"/>
    <property type="evidence" value="ECO:0007669"/>
    <property type="project" value="UniProtKB-UniRule"/>
</dbReference>
<keyword evidence="4 5" id="KW-0418">Kinase</keyword>
<dbReference type="GO" id="GO:0005524">
    <property type="term" value="F:ATP binding"/>
    <property type="evidence" value="ECO:0007669"/>
    <property type="project" value="InterPro"/>
</dbReference>
<dbReference type="PANTHER" id="PTHR31756">
    <property type="entry name" value="PYRUVATE, PHOSPHATE DIKINASE REGULATORY PROTEIN 1, CHLOROPLASTIC"/>
    <property type="match status" value="1"/>
</dbReference>
<evidence type="ECO:0000256" key="4">
    <source>
        <dbReference type="ARBA" id="ARBA00022777"/>
    </source>
</evidence>
<dbReference type="NCBIfam" id="NF003742">
    <property type="entry name" value="PRK05339.1"/>
    <property type="match status" value="1"/>
</dbReference>
<gene>
    <name evidence="6" type="ORF">OW157_01200</name>
</gene>
<evidence type="ECO:0000256" key="5">
    <source>
        <dbReference type="HAMAP-Rule" id="MF_00921"/>
    </source>
</evidence>
<comment type="similarity">
    <text evidence="5">Belongs to the pyruvate, phosphate/water dikinase regulatory protein family. PDRP subfamily.</text>
</comment>
<dbReference type="InterPro" id="IPR005177">
    <property type="entry name" value="Kinase-pyrophosphorylase"/>
</dbReference>
<feature type="binding site" evidence="5">
    <location>
        <begin position="152"/>
        <end position="159"/>
    </location>
    <ligand>
        <name>ADP</name>
        <dbReference type="ChEBI" id="CHEBI:456216"/>
    </ligand>
</feature>
<organism evidence="6 7">
    <name type="scientific">Aerococcus kribbianus</name>
    <dbReference type="NCBI Taxonomy" id="2999064"/>
    <lineage>
        <taxon>Bacteria</taxon>
        <taxon>Bacillati</taxon>
        <taxon>Bacillota</taxon>
        <taxon>Bacilli</taxon>
        <taxon>Lactobacillales</taxon>
        <taxon>Aerococcaceae</taxon>
        <taxon>Aerococcus</taxon>
    </lineage>
</organism>
<evidence type="ECO:0000313" key="6">
    <source>
        <dbReference type="EMBL" id="MCZ0725183.1"/>
    </source>
</evidence>
<evidence type="ECO:0000313" key="7">
    <source>
        <dbReference type="Proteomes" id="UP001146670"/>
    </source>
</evidence>
<keyword evidence="7" id="KW-1185">Reference proteome</keyword>
<dbReference type="Proteomes" id="UP001146670">
    <property type="component" value="Unassembled WGS sequence"/>
</dbReference>
<comment type="catalytic activity">
    <reaction evidence="5">
        <text>N(tele)-phospho-L-histidyl/L-threonyl-[pyruvate, phosphate dikinase] + ADP = N(tele)-phospho-L-histidyl/O-phospho-L-threonyl-[pyruvate, phosphate dikinase] + AMP + H(+)</text>
        <dbReference type="Rhea" id="RHEA:43692"/>
        <dbReference type="Rhea" id="RHEA-COMP:10650"/>
        <dbReference type="Rhea" id="RHEA-COMP:10651"/>
        <dbReference type="ChEBI" id="CHEBI:15378"/>
        <dbReference type="ChEBI" id="CHEBI:30013"/>
        <dbReference type="ChEBI" id="CHEBI:61977"/>
        <dbReference type="ChEBI" id="CHEBI:83586"/>
        <dbReference type="ChEBI" id="CHEBI:456215"/>
        <dbReference type="ChEBI" id="CHEBI:456216"/>
        <dbReference type="EC" id="2.7.11.32"/>
    </reaction>
</comment>
<dbReference type="EMBL" id="JAPRFR010000001">
    <property type="protein sequence ID" value="MCZ0725183.1"/>
    <property type="molecule type" value="Genomic_DNA"/>
</dbReference>
<protein>
    <recommendedName>
        <fullName evidence="5">Putative pyruvate, phosphate dikinase regulatory protein</fullName>
        <shortName evidence="5">PPDK regulatory protein</shortName>
        <ecNumber evidence="5">2.7.11.32</ecNumber>
        <ecNumber evidence="5">2.7.4.27</ecNumber>
    </recommendedName>
</protein>
<keyword evidence="1 5" id="KW-0723">Serine/threonine-protein kinase</keyword>
<dbReference type="Pfam" id="PF03618">
    <property type="entry name" value="Kinase-PPPase"/>
    <property type="match status" value="1"/>
</dbReference>
<dbReference type="GO" id="GO:0016776">
    <property type="term" value="F:phosphotransferase activity, phosphate group as acceptor"/>
    <property type="evidence" value="ECO:0007669"/>
    <property type="project" value="UniProtKB-UniRule"/>
</dbReference>